<dbReference type="InterPro" id="IPR000347">
    <property type="entry name" value="Metalthion_15p"/>
</dbReference>
<dbReference type="PANTHER" id="PTHR33543">
    <property type="entry name" value="METALLOTHIONEIN-LIKE PROTEIN 2A"/>
    <property type="match status" value="1"/>
</dbReference>
<keyword evidence="2 4" id="KW-0479">Metal-binding</keyword>
<gene>
    <name evidence="5" type="ORF">ZIOFF_053925</name>
</gene>
<evidence type="ECO:0000313" key="5">
    <source>
        <dbReference type="EMBL" id="KAG6485388.1"/>
    </source>
</evidence>
<comment type="similarity">
    <text evidence="1 4">Belongs to the metallothionein superfamily. Type 15 family.</text>
</comment>
<organism evidence="5 6">
    <name type="scientific">Zingiber officinale</name>
    <name type="common">Ginger</name>
    <name type="synonym">Amomum zingiber</name>
    <dbReference type="NCBI Taxonomy" id="94328"/>
    <lineage>
        <taxon>Eukaryota</taxon>
        <taxon>Viridiplantae</taxon>
        <taxon>Streptophyta</taxon>
        <taxon>Embryophyta</taxon>
        <taxon>Tracheophyta</taxon>
        <taxon>Spermatophyta</taxon>
        <taxon>Magnoliopsida</taxon>
        <taxon>Liliopsida</taxon>
        <taxon>Zingiberales</taxon>
        <taxon>Zingiberaceae</taxon>
        <taxon>Zingiber</taxon>
    </lineage>
</organism>
<evidence type="ECO:0000256" key="2">
    <source>
        <dbReference type="ARBA" id="ARBA00022723"/>
    </source>
</evidence>
<evidence type="ECO:0000313" key="6">
    <source>
        <dbReference type="Proteomes" id="UP000734854"/>
    </source>
</evidence>
<reference evidence="5 6" key="1">
    <citation type="submission" date="2020-08" db="EMBL/GenBank/DDBJ databases">
        <title>Plant Genome Project.</title>
        <authorList>
            <person name="Zhang R.-G."/>
        </authorList>
    </citation>
    <scope>NUCLEOTIDE SEQUENCE [LARGE SCALE GENOMIC DNA]</scope>
    <source>
        <tissue evidence="5">Rhizome</tissue>
    </source>
</reference>
<evidence type="ECO:0000256" key="4">
    <source>
        <dbReference type="RuleBase" id="RU369052"/>
    </source>
</evidence>
<keyword evidence="6" id="KW-1185">Reference proteome</keyword>
<dbReference type="GO" id="GO:0046872">
    <property type="term" value="F:metal ion binding"/>
    <property type="evidence" value="ECO:0007669"/>
    <property type="project" value="UniProtKB-UniRule"/>
</dbReference>
<dbReference type="EMBL" id="JACMSC010000015">
    <property type="protein sequence ID" value="KAG6485388.1"/>
    <property type="molecule type" value="Genomic_DNA"/>
</dbReference>
<dbReference type="AlphaFoldDB" id="A0A8J5KJ08"/>
<keyword evidence="3 4" id="KW-0480">Metal-thiolate cluster</keyword>
<name>A0A8J5KJ08_ZINOF</name>
<comment type="function">
    <text evidence="4">Metallothioneins have a high content of cysteine residues that bind various heavy metals.</text>
</comment>
<comment type="caution">
    <text evidence="5">The sequence shown here is derived from an EMBL/GenBank/DDBJ whole genome shotgun (WGS) entry which is preliminary data.</text>
</comment>
<evidence type="ECO:0000256" key="3">
    <source>
        <dbReference type="ARBA" id="ARBA00022851"/>
    </source>
</evidence>
<dbReference type="Pfam" id="PF01439">
    <property type="entry name" value="Metallothio_2"/>
    <property type="match status" value="1"/>
</dbReference>
<accession>A0A8J5KJ08</accession>
<proteinExistence type="inferred from homology"/>
<dbReference type="PANTHER" id="PTHR33543:SF33">
    <property type="entry name" value="METALLOTHIONEIN-LIKE PROTEIN 2B"/>
    <property type="match status" value="1"/>
</dbReference>
<sequence>MKFLHTSSLQSKHKPSILIDLLPKCLAVEIATVDPTATAAEGICKMYPDLEEKSTTSQTLILGVAPEKSDLEGFEMVTAAKTAENGGCKCGSNCDCDPCNC</sequence>
<dbReference type="Proteomes" id="UP000734854">
    <property type="component" value="Unassembled WGS sequence"/>
</dbReference>
<evidence type="ECO:0000256" key="1">
    <source>
        <dbReference type="ARBA" id="ARBA00005802"/>
    </source>
</evidence>
<protein>
    <recommendedName>
        <fullName evidence="4">Metallothionein-like protein</fullName>
    </recommendedName>
</protein>